<keyword evidence="2" id="KW-1185">Reference proteome</keyword>
<evidence type="ECO:0000313" key="2">
    <source>
        <dbReference type="Proteomes" id="UP001057452"/>
    </source>
</evidence>
<dbReference type="Proteomes" id="UP001057452">
    <property type="component" value="Chromosome 18"/>
</dbReference>
<feature type="non-terminal residue" evidence="1">
    <location>
        <position position="1"/>
    </location>
</feature>
<name>A0ACB9W6J6_CHAAC</name>
<evidence type="ECO:0000313" key="1">
    <source>
        <dbReference type="EMBL" id="KAI4808704.1"/>
    </source>
</evidence>
<gene>
    <name evidence="1" type="ORF">KUCAC02_000752</name>
</gene>
<sequence length="85" mass="9197">GRLSEEEEEGVRMSGEEKMKQKKGGGDTARDTGRGGSGRGEERWGETEEAKSILSPHHEMAGVLCAATRSRSPSAEPNGMWRLVP</sequence>
<proteinExistence type="predicted"/>
<organism evidence="1 2">
    <name type="scientific">Chaenocephalus aceratus</name>
    <name type="common">Blackfin icefish</name>
    <name type="synonym">Chaenichthys aceratus</name>
    <dbReference type="NCBI Taxonomy" id="36190"/>
    <lineage>
        <taxon>Eukaryota</taxon>
        <taxon>Metazoa</taxon>
        <taxon>Chordata</taxon>
        <taxon>Craniata</taxon>
        <taxon>Vertebrata</taxon>
        <taxon>Euteleostomi</taxon>
        <taxon>Actinopterygii</taxon>
        <taxon>Neopterygii</taxon>
        <taxon>Teleostei</taxon>
        <taxon>Neoteleostei</taxon>
        <taxon>Acanthomorphata</taxon>
        <taxon>Eupercaria</taxon>
        <taxon>Perciformes</taxon>
        <taxon>Notothenioidei</taxon>
        <taxon>Channichthyidae</taxon>
        <taxon>Chaenocephalus</taxon>
    </lineage>
</organism>
<accession>A0ACB9W6J6</accession>
<dbReference type="EMBL" id="CM043802">
    <property type="protein sequence ID" value="KAI4808704.1"/>
    <property type="molecule type" value="Genomic_DNA"/>
</dbReference>
<protein>
    <submittedName>
        <fullName evidence="1">Uncharacterized protein</fullName>
    </submittedName>
</protein>
<feature type="non-terminal residue" evidence="1">
    <location>
        <position position="85"/>
    </location>
</feature>
<comment type="caution">
    <text evidence="1">The sequence shown here is derived from an EMBL/GenBank/DDBJ whole genome shotgun (WGS) entry which is preliminary data.</text>
</comment>
<reference evidence="1" key="1">
    <citation type="submission" date="2022-05" db="EMBL/GenBank/DDBJ databases">
        <title>Chromosome-level genome of Chaenocephalus aceratus.</title>
        <authorList>
            <person name="Park H."/>
        </authorList>
    </citation>
    <scope>NUCLEOTIDE SEQUENCE</scope>
    <source>
        <strain evidence="1">KU_202001</strain>
    </source>
</reference>